<reference evidence="2 3" key="1">
    <citation type="journal article" date="2023" name="Commun. Biol.">
        <title>Reorganization of the ancestral sex-determining regions during the evolution of trioecy in Pleodorina starrii.</title>
        <authorList>
            <person name="Takahashi K."/>
            <person name="Suzuki S."/>
            <person name="Kawai-Toyooka H."/>
            <person name="Yamamoto K."/>
            <person name="Hamaji T."/>
            <person name="Ootsuki R."/>
            <person name="Yamaguchi H."/>
            <person name="Kawachi M."/>
            <person name="Higashiyama T."/>
            <person name="Nozaki H."/>
        </authorList>
    </citation>
    <scope>NUCLEOTIDE SEQUENCE [LARGE SCALE GENOMIC DNA]</scope>
    <source>
        <strain evidence="2 3">NIES-4479</strain>
    </source>
</reference>
<feature type="compositionally biased region" description="Basic residues" evidence="1">
    <location>
        <begin position="1"/>
        <end position="13"/>
    </location>
</feature>
<feature type="region of interest" description="Disordered" evidence="1">
    <location>
        <begin position="762"/>
        <end position="813"/>
    </location>
</feature>
<dbReference type="InterPro" id="IPR014710">
    <property type="entry name" value="RmlC-like_jellyroll"/>
</dbReference>
<evidence type="ECO:0000313" key="2">
    <source>
        <dbReference type="EMBL" id="GLC51567.1"/>
    </source>
</evidence>
<feature type="compositionally biased region" description="Acidic residues" evidence="1">
    <location>
        <begin position="636"/>
        <end position="645"/>
    </location>
</feature>
<feature type="region of interest" description="Disordered" evidence="1">
    <location>
        <begin position="514"/>
        <end position="536"/>
    </location>
</feature>
<evidence type="ECO:0000256" key="1">
    <source>
        <dbReference type="SAM" id="MobiDB-lite"/>
    </source>
</evidence>
<proteinExistence type="predicted"/>
<feature type="compositionally biased region" description="Low complexity" evidence="1">
    <location>
        <begin position="476"/>
        <end position="495"/>
    </location>
</feature>
<protein>
    <submittedName>
        <fullName evidence="2">Uncharacterized protein</fullName>
    </submittedName>
</protein>
<dbReference type="Proteomes" id="UP001165080">
    <property type="component" value="Unassembled WGS sequence"/>
</dbReference>
<organism evidence="2 3">
    <name type="scientific">Pleodorina starrii</name>
    <dbReference type="NCBI Taxonomy" id="330485"/>
    <lineage>
        <taxon>Eukaryota</taxon>
        <taxon>Viridiplantae</taxon>
        <taxon>Chlorophyta</taxon>
        <taxon>core chlorophytes</taxon>
        <taxon>Chlorophyceae</taxon>
        <taxon>CS clade</taxon>
        <taxon>Chlamydomonadales</taxon>
        <taxon>Volvocaceae</taxon>
        <taxon>Pleodorina</taxon>
    </lineage>
</organism>
<feature type="region of interest" description="Disordered" evidence="1">
    <location>
        <begin position="1"/>
        <end position="32"/>
    </location>
</feature>
<name>A0A9W6F090_9CHLO</name>
<feature type="compositionally biased region" description="Polar residues" evidence="1">
    <location>
        <begin position="76"/>
        <end position="87"/>
    </location>
</feature>
<feature type="region of interest" description="Disordered" evidence="1">
    <location>
        <begin position="252"/>
        <end position="274"/>
    </location>
</feature>
<dbReference type="SUPFAM" id="SSF51197">
    <property type="entry name" value="Clavaminate synthase-like"/>
    <property type="match status" value="1"/>
</dbReference>
<gene>
    <name evidence="2" type="primary">PLEST004872</name>
    <name evidence="2" type="ORF">PLESTB_000516400</name>
</gene>
<dbReference type="Gene3D" id="2.60.120.10">
    <property type="entry name" value="Jelly Rolls"/>
    <property type="match status" value="1"/>
</dbReference>
<feature type="region of interest" description="Disordered" evidence="1">
    <location>
        <begin position="618"/>
        <end position="701"/>
    </location>
</feature>
<dbReference type="AlphaFoldDB" id="A0A9W6F090"/>
<feature type="compositionally biased region" description="Low complexity" evidence="1">
    <location>
        <begin position="253"/>
        <end position="269"/>
    </location>
</feature>
<dbReference type="EMBL" id="BRXU01000004">
    <property type="protein sequence ID" value="GLC51567.1"/>
    <property type="molecule type" value="Genomic_DNA"/>
</dbReference>
<accession>A0A9W6F090</accession>
<sequence length="907" mass="97738">MLVRTQRHGKGRVLIRGAAAEPPEPPSTCCGGGAAGGIGISALAGANVPSAGSSGDGHARGDGCRTLSGDGEADVSGSSPAPPSTQLVVHRGSKPPLPAPRWPPALRTSSLPYCRPAWTEGLMEARAALYGSRAIRLAAVLDRPRQLSEALIRHARTTRGSPRVTAAWRSRADVHRFLCHSEQKQALETRHHWSSHQWDTPGMPAYAPPPPPPLLLVLVPVLVPREYRWMVGAMAAVMDLCRLAIHHHHGDHYSSGSNRDGNDGSSSSSGSGGWSVDFETCDVETSRGDGGYGGDWLAVCKELLSPVLRWVRQELLGRYWGYGGGAGEGEDGAPRSAQGHLPLPYTGGVLSLEWGSDGALLPLRYHASDDRVLLQVCGRRRVLLVPPEYGLPSLAPFPVLHPYDGYSMPAVAHTLVYDTPGVDVERAAATVLSGWPGLDKVPGYVAVLDPGDGLLVPAGWFLHSELLPPPPPPPSQHQRQQPQPHHHASSTQSSHHNIGLVLTLTPLVRSTAAAVPATAASQPRERTPADTDVTDGNCSGRAAAAASATVRAPEAAAAAVVVAAAAAARPLRPGASLLQLCRLLESWALAVEVQPGPELRNMLEGLAEYHRARRRVERQLRQPGQPGQEEVQSGREEEEEEEEVEEQKGRSRAAVVEEGDDGTQQQQQQTLQKQQGEGEVREGHQHHHHQHPHHQQQRDQRLQQWLQLRLHPTFNGFTPRGRVLMDLYDAVVRHVAPVAHSVLAATAAVVVAATGVADTDAVRSANRRPTSGRGGAGNGAHCLATGNSNGDKDDDDDKEEEEEEEEEEDDDGVAALLKLLCERRLSSTDWVNQLCRDPEVAREQLLWYDDRRTMDEARFPELFRLQLAAKDAAARQTSLRPAALPYQSLLAAPPEAPQRLPAPGADR</sequence>
<feature type="compositionally biased region" description="Basic residues" evidence="1">
    <location>
        <begin position="684"/>
        <end position="695"/>
    </location>
</feature>
<feature type="region of interest" description="Disordered" evidence="1">
    <location>
        <begin position="465"/>
        <end position="495"/>
    </location>
</feature>
<comment type="caution">
    <text evidence="2">The sequence shown here is derived from an EMBL/GenBank/DDBJ whole genome shotgun (WGS) entry which is preliminary data.</text>
</comment>
<feature type="compositionally biased region" description="Low complexity" evidence="1">
    <location>
        <begin position="662"/>
        <end position="675"/>
    </location>
</feature>
<evidence type="ECO:0000313" key="3">
    <source>
        <dbReference type="Proteomes" id="UP001165080"/>
    </source>
</evidence>
<keyword evidence="3" id="KW-1185">Reference proteome</keyword>
<feature type="region of interest" description="Disordered" evidence="1">
    <location>
        <begin position="50"/>
        <end position="103"/>
    </location>
</feature>
<feature type="compositionally biased region" description="Acidic residues" evidence="1">
    <location>
        <begin position="792"/>
        <end position="812"/>
    </location>
</feature>